<dbReference type="GO" id="GO:0003700">
    <property type="term" value="F:DNA-binding transcription factor activity"/>
    <property type="evidence" value="ECO:0007669"/>
    <property type="project" value="InterPro"/>
</dbReference>
<sequence>MLNKMNLNLLRSLYVLLEERHVSRTAERLHITQSAVSRQLSQLREWFDDPLLVRDGNQLIPTPRAEQLSLKLVDLFSEFETLIDDKPFEPLEWDDQFVMASSDYVAQYILPEIAQLFATQAPKVNLHYQLWLPEYLNQLAEGSIQLASTMLPEKPAGVSSVQIGEDRSVCVMRKGHPLDRNTALSVEEMLAYSHIRVSGGGDKDSYIDKALKDIGRARNIALTVPFFSAAFNSLCRSDYLMVIPFHIAHNLSQHIELSYLPLPVETPTHKYWLLWHPKYDQDPAHQWGREMIKSVLDKSEYSIGYVLKS</sequence>
<evidence type="ECO:0000256" key="2">
    <source>
        <dbReference type="ARBA" id="ARBA00023015"/>
    </source>
</evidence>
<dbReference type="InterPro" id="IPR005119">
    <property type="entry name" value="LysR_subst-bd"/>
</dbReference>
<reference evidence="6 7" key="1">
    <citation type="journal article" date="2012" name="Science">
        <title>Ecological populations of bacteria act as socially cohesive units of antibiotic production and resistance.</title>
        <authorList>
            <person name="Cordero O.X."/>
            <person name="Wildschutte H."/>
            <person name="Kirkup B."/>
            <person name="Proehl S."/>
            <person name="Ngo L."/>
            <person name="Hussain F."/>
            <person name="Le Roux F."/>
            <person name="Mincer T."/>
            <person name="Polz M.F."/>
        </authorList>
    </citation>
    <scope>NUCLEOTIDE SEQUENCE [LARGE SCALE GENOMIC DNA]</scope>
    <source>
        <strain evidence="6 7">FF-238</strain>
    </source>
</reference>
<dbReference type="SUPFAM" id="SSF46785">
    <property type="entry name" value="Winged helix' DNA-binding domain"/>
    <property type="match status" value="1"/>
</dbReference>
<gene>
    <name evidence="6" type="ORF">A130_14840</name>
</gene>
<dbReference type="InterPro" id="IPR037402">
    <property type="entry name" value="YidZ_PBP2"/>
</dbReference>
<evidence type="ECO:0000313" key="7">
    <source>
        <dbReference type="Proteomes" id="UP000094165"/>
    </source>
</evidence>
<evidence type="ECO:0000256" key="1">
    <source>
        <dbReference type="ARBA" id="ARBA00009437"/>
    </source>
</evidence>
<comment type="similarity">
    <text evidence="1">Belongs to the LysR transcriptional regulatory family.</text>
</comment>
<dbReference type="InterPro" id="IPR036388">
    <property type="entry name" value="WH-like_DNA-bd_sf"/>
</dbReference>
<feature type="domain" description="HTH lysR-type" evidence="5">
    <location>
        <begin position="5"/>
        <end position="62"/>
    </location>
</feature>
<accession>A0A1E5D0Y3</accession>
<organism evidence="6 7">
    <name type="scientific">Vibrio genomosp. F6 str. FF-238</name>
    <dbReference type="NCBI Taxonomy" id="1191298"/>
    <lineage>
        <taxon>Bacteria</taxon>
        <taxon>Pseudomonadati</taxon>
        <taxon>Pseudomonadota</taxon>
        <taxon>Gammaproteobacteria</taxon>
        <taxon>Vibrionales</taxon>
        <taxon>Vibrionaceae</taxon>
        <taxon>Vibrio</taxon>
    </lineage>
</organism>
<keyword evidence="2" id="KW-0805">Transcription regulation</keyword>
<evidence type="ECO:0000259" key="5">
    <source>
        <dbReference type="PROSITE" id="PS50931"/>
    </source>
</evidence>
<evidence type="ECO:0000256" key="4">
    <source>
        <dbReference type="ARBA" id="ARBA00023163"/>
    </source>
</evidence>
<dbReference type="Pfam" id="PF03466">
    <property type="entry name" value="LysR_substrate"/>
    <property type="match status" value="1"/>
</dbReference>
<protein>
    <submittedName>
        <fullName evidence="6">Transcriptional regulator</fullName>
    </submittedName>
</protein>
<proteinExistence type="inferred from homology"/>
<dbReference type="Proteomes" id="UP000094165">
    <property type="component" value="Unassembled WGS sequence"/>
</dbReference>
<comment type="caution">
    <text evidence="6">The sequence shown here is derived from an EMBL/GenBank/DDBJ whole genome shotgun (WGS) entry which is preliminary data.</text>
</comment>
<dbReference type="Gene3D" id="1.10.10.10">
    <property type="entry name" value="Winged helix-like DNA-binding domain superfamily/Winged helix DNA-binding domain"/>
    <property type="match status" value="1"/>
</dbReference>
<keyword evidence="4" id="KW-0804">Transcription</keyword>
<dbReference type="AlphaFoldDB" id="A0A1E5D0Y3"/>
<dbReference type="InterPro" id="IPR050389">
    <property type="entry name" value="LysR-type_TF"/>
</dbReference>
<dbReference type="PROSITE" id="PS50931">
    <property type="entry name" value="HTH_LYSR"/>
    <property type="match status" value="1"/>
</dbReference>
<dbReference type="PRINTS" id="PR00039">
    <property type="entry name" value="HTHLYSR"/>
</dbReference>
<dbReference type="InterPro" id="IPR000847">
    <property type="entry name" value="LysR_HTH_N"/>
</dbReference>
<dbReference type="Pfam" id="PF00126">
    <property type="entry name" value="HTH_1"/>
    <property type="match status" value="1"/>
</dbReference>
<dbReference type="InterPro" id="IPR036390">
    <property type="entry name" value="WH_DNA-bd_sf"/>
</dbReference>
<dbReference type="Gene3D" id="3.40.190.10">
    <property type="entry name" value="Periplasmic binding protein-like II"/>
    <property type="match status" value="2"/>
</dbReference>
<dbReference type="PANTHER" id="PTHR30118:SF15">
    <property type="entry name" value="TRANSCRIPTIONAL REGULATORY PROTEIN"/>
    <property type="match status" value="1"/>
</dbReference>
<name>A0A1E5D0Y3_9VIBR</name>
<dbReference type="SUPFAM" id="SSF53850">
    <property type="entry name" value="Periplasmic binding protein-like II"/>
    <property type="match status" value="1"/>
</dbReference>
<evidence type="ECO:0000256" key="3">
    <source>
        <dbReference type="ARBA" id="ARBA00023125"/>
    </source>
</evidence>
<evidence type="ECO:0000313" key="6">
    <source>
        <dbReference type="EMBL" id="OEE76976.1"/>
    </source>
</evidence>
<dbReference type="PANTHER" id="PTHR30118">
    <property type="entry name" value="HTH-TYPE TRANSCRIPTIONAL REGULATOR LEUO-RELATED"/>
    <property type="match status" value="1"/>
</dbReference>
<keyword evidence="3" id="KW-0238">DNA-binding</keyword>
<keyword evidence="7" id="KW-1185">Reference proteome</keyword>
<dbReference type="CDD" id="cd08417">
    <property type="entry name" value="PBP2_Nitroaromatics_like"/>
    <property type="match status" value="1"/>
</dbReference>
<dbReference type="RefSeq" id="WP_017054591.1">
    <property type="nucleotide sequence ID" value="NZ_AJYW02000097.1"/>
</dbReference>
<dbReference type="EMBL" id="AJYW02000097">
    <property type="protein sequence ID" value="OEE76976.1"/>
    <property type="molecule type" value="Genomic_DNA"/>
</dbReference>
<dbReference type="GO" id="GO:0003677">
    <property type="term" value="F:DNA binding"/>
    <property type="evidence" value="ECO:0007669"/>
    <property type="project" value="UniProtKB-KW"/>
</dbReference>